<reference evidence="1 2" key="1">
    <citation type="submission" date="2018-12" db="EMBL/GenBank/DDBJ databases">
        <authorList>
            <consortium name="Pathogen Informatics"/>
        </authorList>
    </citation>
    <scope>NUCLEOTIDE SEQUENCE [LARGE SCALE GENOMIC DNA]</scope>
    <source>
        <strain evidence="1 2">NCTC11432</strain>
    </source>
</reference>
<evidence type="ECO:0000313" key="2">
    <source>
        <dbReference type="Proteomes" id="UP000279227"/>
    </source>
</evidence>
<proteinExistence type="predicted"/>
<sequence>MSRLYKKDLDFTKNLYLCNNESLKMDTGNLLYGVIINAMC</sequence>
<dbReference type="EMBL" id="LR134289">
    <property type="protein sequence ID" value="VEE10130.1"/>
    <property type="molecule type" value="Genomic_DNA"/>
</dbReference>
<evidence type="ECO:0000313" key="1">
    <source>
        <dbReference type="EMBL" id="VEE10130.1"/>
    </source>
</evidence>
<dbReference type="Proteomes" id="UP000279227">
    <property type="component" value="Chromosome"/>
</dbReference>
<accession>A0A3S4PGU7</accession>
<dbReference type="AlphaFoldDB" id="A0A3S4PGU7"/>
<name>A0A3S4PGU7_CHRGE</name>
<dbReference type="KEGG" id="cgle:NCTC11432_03706"/>
<protein>
    <submittedName>
        <fullName evidence="1">Uncharacterized protein</fullName>
    </submittedName>
</protein>
<gene>
    <name evidence="1" type="ORF">NCTC11432_03706</name>
</gene>
<organism evidence="1 2">
    <name type="scientific">Chryseobacterium gleum</name>
    <name type="common">Flavobacterium gleum</name>
    <dbReference type="NCBI Taxonomy" id="250"/>
    <lineage>
        <taxon>Bacteria</taxon>
        <taxon>Pseudomonadati</taxon>
        <taxon>Bacteroidota</taxon>
        <taxon>Flavobacteriia</taxon>
        <taxon>Flavobacteriales</taxon>
        <taxon>Weeksellaceae</taxon>
        <taxon>Chryseobacterium group</taxon>
        <taxon>Chryseobacterium</taxon>
    </lineage>
</organism>